<evidence type="ECO:0000313" key="5">
    <source>
        <dbReference type="Proteomes" id="UP000276215"/>
    </source>
</evidence>
<feature type="compositionally biased region" description="Basic and acidic residues" evidence="3">
    <location>
        <begin position="275"/>
        <end position="291"/>
    </location>
</feature>
<dbReference type="SUPFAM" id="SSF143113">
    <property type="entry name" value="NAP-like"/>
    <property type="match status" value="1"/>
</dbReference>
<dbReference type="STRING" id="1336337.A0A3N4JZS6"/>
<feature type="compositionally biased region" description="Acidic residues" evidence="3">
    <location>
        <begin position="248"/>
        <end position="266"/>
    </location>
</feature>
<evidence type="ECO:0008006" key="6">
    <source>
        <dbReference type="Google" id="ProtNLM"/>
    </source>
</evidence>
<dbReference type="InterPro" id="IPR002164">
    <property type="entry name" value="NAP_family"/>
</dbReference>
<dbReference type="Pfam" id="PF00956">
    <property type="entry name" value="NAP"/>
    <property type="match status" value="1"/>
</dbReference>
<gene>
    <name evidence="4" type="ORF">L873DRAFT_1668590</name>
</gene>
<accession>A0A3N4JZS6</accession>
<dbReference type="GO" id="GO:0005634">
    <property type="term" value="C:nucleus"/>
    <property type="evidence" value="ECO:0007669"/>
    <property type="project" value="InterPro"/>
</dbReference>
<feature type="region of interest" description="Disordered" evidence="3">
    <location>
        <begin position="248"/>
        <end position="297"/>
    </location>
</feature>
<protein>
    <recommendedName>
        <fullName evidence="6">Nucleosome assembly protein</fullName>
    </recommendedName>
</protein>
<sequence>MTEEIVDHETIQQHLGDLATLEKDFEALEVQILRDTYNRHLPLFQKRDAITSQIRGFWPLVLEQASSMLNFDEYITTEDGHLVSSLRSMALSRPDVDNEPRTICLTFTFEENAFFEDTVLAKTFVYGKGGEMSSVPVGIKWKSGKDLTEGVSAAVVQAWEERKSGKKDGEGMKKLREIMKKGPASFFNWFEWTGKHDSLGEVKDEEGDEHEDEADGIVEVFPDGDELAIKFGEDVYPNAPKYFSETLEEADIDDEDEVDIESDSEIENGAILDVEVDRKKKRNGVEGDGPSKKKAKK</sequence>
<dbReference type="InterPro" id="IPR037231">
    <property type="entry name" value="NAP-like_sf"/>
</dbReference>
<proteinExistence type="inferred from homology"/>
<organism evidence="4 5">
    <name type="scientific">Choiromyces venosus 120613-1</name>
    <dbReference type="NCBI Taxonomy" id="1336337"/>
    <lineage>
        <taxon>Eukaryota</taxon>
        <taxon>Fungi</taxon>
        <taxon>Dikarya</taxon>
        <taxon>Ascomycota</taxon>
        <taxon>Pezizomycotina</taxon>
        <taxon>Pezizomycetes</taxon>
        <taxon>Pezizales</taxon>
        <taxon>Tuberaceae</taxon>
        <taxon>Choiromyces</taxon>
    </lineage>
</organism>
<dbReference type="OrthoDB" id="19419at2759"/>
<comment type="similarity">
    <text evidence="1 2">Belongs to the nucleosome assembly protein (NAP) family.</text>
</comment>
<dbReference type="PANTHER" id="PTHR11875">
    <property type="entry name" value="TESTIS-SPECIFIC Y-ENCODED PROTEIN"/>
    <property type="match status" value="1"/>
</dbReference>
<reference evidence="4 5" key="1">
    <citation type="journal article" date="2018" name="Nat. Ecol. Evol.">
        <title>Pezizomycetes genomes reveal the molecular basis of ectomycorrhizal truffle lifestyle.</title>
        <authorList>
            <person name="Murat C."/>
            <person name="Payen T."/>
            <person name="Noel B."/>
            <person name="Kuo A."/>
            <person name="Morin E."/>
            <person name="Chen J."/>
            <person name="Kohler A."/>
            <person name="Krizsan K."/>
            <person name="Balestrini R."/>
            <person name="Da Silva C."/>
            <person name="Montanini B."/>
            <person name="Hainaut M."/>
            <person name="Levati E."/>
            <person name="Barry K.W."/>
            <person name="Belfiori B."/>
            <person name="Cichocki N."/>
            <person name="Clum A."/>
            <person name="Dockter R.B."/>
            <person name="Fauchery L."/>
            <person name="Guy J."/>
            <person name="Iotti M."/>
            <person name="Le Tacon F."/>
            <person name="Lindquist E.A."/>
            <person name="Lipzen A."/>
            <person name="Malagnac F."/>
            <person name="Mello A."/>
            <person name="Molinier V."/>
            <person name="Miyauchi S."/>
            <person name="Poulain J."/>
            <person name="Riccioni C."/>
            <person name="Rubini A."/>
            <person name="Sitrit Y."/>
            <person name="Splivallo R."/>
            <person name="Traeger S."/>
            <person name="Wang M."/>
            <person name="Zifcakova L."/>
            <person name="Wipf D."/>
            <person name="Zambonelli A."/>
            <person name="Paolocci F."/>
            <person name="Nowrousian M."/>
            <person name="Ottonello S."/>
            <person name="Baldrian P."/>
            <person name="Spatafora J.W."/>
            <person name="Henrissat B."/>
            <person name="Nagy L.G."/>
            <person name="Aury J.M."/>
            <person name="Wincker P."/>
            <person name="Grigoriev I.V."/>
            <person name="Bonfante P."/>
            <person name="Martin F.M."/>
        </authorList>
    </citation>
    <scope>NUCLEOTIDE SEQUENCE [LARGE SCALE GENOMIC DNA]</scope>
    <source>
        <strain evidence="4 5">120613-1</strain>
    </source>
</reference>
<evidence type="ECO:0000313" key="4">
    <source>
        <dbReference type="EMBL" id="RPB03866.1"/>
    </source>
</evidence>
<dbReference type="Gene3D" id="3.30.1120.90">
    <property type="entry name" value="Nucleosome assembly protein"/>
    <property type="match status" value="1"/>
</dbReference>
<name>A0A3N4JZS6_9PEZI</name>
<evidence type="ECO:0000256" key="3">
    <source>
        <dbReference type="SAM" id="MobiDB-lite"/>
    </source>
</evidence>
<dbReference type="AlphaFoldDB" id="A0A3N4JZS6"/>
<evidence type="ECO:0000256" key="1">
    <source>
        <dbReference type="ARBA" id="ARBA00009947"/>
    </source>
</evidence>
<dbReference type="GO" id="GO:0006334">
    <property type="term" value="P:nucleosome assembly"/>
    <property type="evidence" value="ECO:0007669"/>
    <property type="project" value="InterPro"/>
</dbReference>
<evidence type="ECO:0000256" key="2">
    <source>
        <dbReference type="RuleBase" id="RU003876"/>
    </source>
</evidence>
<dbReference type="Proteomes" id="UP000276215">
    <property type="component" value="Unassembled WGS sequence"/>
</dbReference>
<keyword evidence="5" id="KW-1185">Reference proteome</keyword>
<dbReference type="EMBL" id="ML120361">
    <property type="protein sequence ID" value="RPB03866.1"/>
    <property type="molecule type" value="Genomic_DNA"/>
</dbReference>